<reference evidence="7 8" key="2">
    <citation type="submission" date="2018-11" db="EMBL/GenBank/DDBJ databases">
        <authorList>
            <consortium name="Pathogen Informatics"/>
        </authorList>
    </citation>
    <scope>NUCLEOTIDE SEQUENCE [LARGE SCALE GENOMIC DNA]</scope>
</reference>
<comment type="subcellular location">
    <subcellularLocation>
        <location evidence="1">Nucleus</location>
    </subcellularLocation>
</comment>
<evidence type="ECO:0000256" key="5">
    <source>
        <dbReference type="SAM" id="MobiDB-lite"/>
    </source>
</evidence>
<dbReference type="EMBL" id="UYWY01019928">
    <property type="protein sequence ID" value="VDM39828.1"/>
    <property type="molecule type" value="Genomic_DNA"/>
</dbReference>
<evidence type="ECO:0000256" key="1">
    <source>
        <dbReference type="ARBA" id="ARBA00004123"/>
    </source>
</evidence>
<feature type="compositionally biased region" description="Polar residues" evidence="5">
    <location>
        <begin position="71"/>
        <end position="84"/>
    </location>
</feature>
<feature type="region of interest" description="Disordered" evidence="5">
    <location>
        <begin position="51"/>
        <end position="89"/>
    </location>
</feature>
<feature type="compositionally biased region" description="Pro residues" evidence="5">
    <location>
        <begin position="53"/>
        <end position="66"/>
    </location>
</feature>
<dbReference type="InterPro" id="IPR012677">
    <property type="entry name" value="Nucleotide-bd_a/b_plait_sf"/>
</dbReference>
<evidence type="ECO:0000256" key="4">
    <source>
        <dbReference type="PROSITE-ProRule" id="PRU00176"/>
    </source>
</evidence>
<evidence type="ECO:0000259" key="6">
    <source>
        <dbReference type="PROSITE" id="PS50102"/>
    </source>
</evidence>
<organism evidence="8 9">
    <name type="scientific">Toxocara canis</name>
    <name type="common">Canine roundworm</name>
    <dbReference type="NCBI Taxonomy" id="6265"/>
    <lineage>
        <taxon>Eukaryota</taxon>
        <taxon>Metazoa</taxon>
        <taxon>Ecdysozoa</taxon>
        <taxon>Nematoda</taxon>
        <taxon>Chromadorea</taxon>
        <taxon>Rhabditida</taxon>
        <taxon>Spirurina</taxon>
        <taxon>Ascaridomorpha</taxon>
        <taxon>Ascaridoidea</taxon>
        <taxon>Toxocaridae</taxon>
        <taxon>Toxocara</taxon>
    </lineage>
</organism>
<dbReference type="GO" id="GO:0007399">
    <property type="term" value="P:nervous system development"/>
    <property type="evidence" value="ECO:0007669"/>
    <property type="project" value="InterPro"/>
</dbReference>
<dbReference type="GO" id="GO:0003729">
    <property type="term" value="F:mRNA binding"/>
    <property type="evidence" value="ECO:0007669"/>
    <property type="project" value="TreeGrafter"/>
</dbReference>
<keyword evidence="8" id="KW-1185">Reference proteome</keyword>
<proteinExistence type="predicted"/>
<dbReference type="GO" id="GO:0005634">
    <property type="term" value="C:nucleus"/>
    <property type="evidence" value="ECO:0007669"/>
    <property type="project" value="UniProtKB-SubCell"/>
</dbReference>
<evidence type="ECO:0000256" key="2">
    <source>
        <dbReference type="ARBA" id="ARBA00022884"/>
    </source>
</evidence>
<evidence type="ECO:0000313" key="9">
    <source>
        <dbReference type="WBParaSite" id="TCNE_0000850701-mRNA-1"/>
    </source>
</evidence>
<reference evidence="9" key="1">
    <citation type="submission" date="2016-06" db="UniProtKB">
        <authorList>
            <consortium name="WormBaseParasite"/>
        </authorList>
    </citation>
    <scope>IDENTIFICATION</scope>
</reference>
<evidence type="ECO:0000313" key="7">
    <source>
        <dbReference type="EMBL" id="VDM39828.1"/>
    </source>
</evidence>
<keyword evidence="3" id="KW-0539">Nucleus</keyword>
<accession>A0A183UJ37</accession>
<dbReference type="SUPFAM" id="SSF54928">
    <property type="entry name" value="RNA-binding domain, RBD"/>
    <property type="match status" value="1"/>
</dbReference>
<dbReference type="PROSITE" id="PS50102">
    <property type="entry name" value="RRM"/>
    <property type="match status" value="1"/>
</dbReference>
<dbReference type="PANTHER" id="PTHR15597:SF22">
    <property type="entry name" value="RNA-BINDING FOX PROTEIN 1, ISOFORM H"/>
    <property type="match status" value="1"/>
</dbReference>
<dbReference type="GO" id="GO:0000381">
    <property type="term" value="P:regulation of alternative mRNA splicing, via spliceosome"/>
    <property type="evidence" value="ECO:0007669"/>
    <property type="project" value="InterPro"/>
</dbReference>
<evidence type="ECO:0000313" key="8">
    <source>
        <dbReference type="Proteomes" id="UP000050794"/>
    </source>
</evidence>
<dbReference type="GO" id="GO:0005737">
    <property type="term" value="C:cytoplasm"/>
    <property type="evidence" value="ECO:0007669"/>
    <property type="project" value="TreeGrafter"/>
</dbReference>
<dbReference type="Proteomes" id="UP000050794">
    <property type="component" value="Unassembled WGS sequence"/>
</dbReference>
<dbReference type="AlphaFoldDB" id="A0A183UJ37"/>
<dbReference type="SMART" id="SM00360">
    <property type="entry name" value="RRM"/>
    <property type="match status" value="1"/>
</dbReference>
<dbReference type="WBParaSite" id="TCNE_0000850701-mRNA-1">
    <property type="protein sequence ID" value="TCNE_0000850701-mRNA-1"/>
    <property type="gene ID" value="TCNE_0000850701"/>
</dbReference>
<sequence>MHQQSGVLAAAPATITSIGSVEGDKQDENQISREQYDLQLQMQMAAVAAIGPQMPPPSSVAQPQPPSANALTTPDPSTSANSSDGAPKRLHVSNIPFRFRDPDLRAMFEKYGPVTDGFGFVTMEKAADAEKARQELHGSSVEGRKIEVSGVKRCLSLPVNCATARIHTKKPKVAPGVVEANLAVAALQGAALQQAAAANRAMYLRSPLAQALAVRNLQGLGIQGQLAALGAQQQQFPFMTPLAAAHMQSQGLLLGSAQLPQAAQHVQQAYDPSALITEQARLQLAAAQAANPAFVAAAAARGAAAAAANVGAAGTAAGTTSIGEQYLGSALTAALPGYPAVATAYRTLNRFAPY</sequence>
<dbReference type="InterPro" id="IPR035979">
    <property type="entry name" value="RBD_domain_sf"/>
</dbReference>
<dbReference type="InterPro" id="IPR000504">
    <property type="entry name" value="RRM_dom"/>
</dbReference>
<dbReference type="Gene3D" id="3.30.70.330">
    <property type="match status" value="1"/>
</dbReference>
<feature type="domain" description="RRM" evidence="6">
    <location>
        <begin position="88"/>
        <end position="153"/>
    </location>
</feature>
<dbReference type="InterPro" id="IPR047131">
    <property type="entry name" value="RBFOX1-like"/>
</dbReference>
<dbReference type="Pfam" id="PF00076">
    <property type="entry name" value="RRM_1"/>
    <property type="match status" value="1"/>
</dbReference>
<evidence type="ECO:0000256" key="3">
    <source>
        <dbReference type="ARBA" id="ARBA00023242"/>
    </source>
</evidence>
<protein>
    <submittedName>
        <fullName evidence="9">Sex determination protein fox-1</fullName>
    </submittedName>
</protein>
<name>A0A183UJ37_TOXCA</name>
<keyword evidence="2 4" id="KW-0694">RNA-binding</keyword>
<gene>
    <name evidence="7" type="ORF">TCNE_LOCUS8507</name>
</gene>
<dbReference type="PANTHER" id="PTHR15597">
    <property type="entry name" value="ATAXIN 2-BINDING PROTEIN 1-RELATED"/>
    <property type="match status" value="1"/>
</dbReference>